<dbReference type="WBParaSite" id="PS1159_v2.g15305.t1">
    <property type="protein sequence ID" value="PS1159_v2.g15305.t1"/>
    <property type="gene ID" value="PS1159_v2.g15305"/>
</dbReference>
<organism evidence="1 2">
    <name type="scientific">Panagrolaimus sp. PS1159</name>
    <dbReference type="NCBI Taxonomy" id="55785"/>
    <lineage>
        <taxon>Eukaryota</taxon>
        <taxon>Metazoa</taxon>
        <taxon>Ecdysozoa</taxon>
        <taxon>Nematoda</taxon>
        <taxon>Chromadorea</taxon>
        <taxon>Rhabditida</taxon>
        <taxon>Tylenchina</taxon>
        <taxon>Panagrolaimomorpha</taxon>
        <taxon>Panagrolaimoidea</taxon>
        <taxon>Panagrolaimidae</taxon>
        <taxon>Panagrolaimus</taxon>
    </lineage>
</organism>
<protein>
    <submittedName>
        <fullName evidence="2">Gastrulation defective protein 1 homolog</fullName>
    </submittedName>
</protein>
<name>A0AC35F9G7_9BILA</name>
<accession>A0AC35F9G7</accession>
<proteinExistence type="predicted"/>
<sequence length="691" mass="77843">MFFHRSFWLNSLLYGIKERKENSRKKEMPSSEETSEQEPQSQQNESKSQPQQESTKDESKSKNSTKKAQHFDFETLFQKTIHDQQIRNAERQTTFTDSNREEATDVEERLAAVSLPGGRNGGNINVDASFNNVKVNEEDGEDIGPALPPGFVPDKSVQITNFAESNKKSAAEEDDDEDDVTASSLIPATYEARIVHGHKAVLSLAFDAQGSKFVTGGQNYAVQFFDFLKMDSAMKPFREVYPAESHVINTLSFSTNGETLLVGTGEAQIRLLDRMGKQWAETVRGDQYLVDLAITKGHTAAVNHLCWHPFNKKEFLSCSDDGSLRLWDTDDFKVITKCINKQRKVIKAKNAGGRRTIPTTCCYSRDGKLIAAGCDDGSIQIWKHGQNFANVKYLNRTAHKGSICSLEFSPDSKQILSRGMDDTLKIFDIEKFKEPMHQVENLPCMYIHSSCGYSPHGEFVFTTTSTREGKGKETGSLLFFNSSNLELQYRIEYADAAAIACSWHPKLDQILVGLSDGTCRLYYDPRSSVRGALLCATRPIKRIRTNEVVKEEMIIAPLALEMFQPRGEEGEEKDLTEWRLRRVLRMNSGRKKPQFRKPAEMPMQGTSAGGRLAKSGGTLHSYIAQQLGKSQNQTFIQDEDVRQSILRHADAAEKEPLYISKAYKRTQPVPIFAQDELDEDEPEYKVSKPNS</sequence>
<reference evidence="2" key="1">
    <citation type="submission" date="2022-11" db="UniProtKB">
        <authorList>
            <consortium name="WormBaseParasite"/>
        </authorList>
    </citation>
    <scope>IDENTIFICATION</scope>
</reference>
<evidence type="ECO:0000313" key="2">
    <source>
        <dbReference type="WBParaSite" id="PS1159_v2.g15305.t1"/>
    </source>
</evidence>
<evidence type="ECO:0000313" key="1">
    <source>
        <dbReference type="Proteomes" id="UP000887580"/>
    </source>
</evidence>
<dbReference type="Proteomes" id="UP000887580">
    <property type="component" value="Unplaced"/>
</dbReference>